<accession>A0A7W6C907</accession>
<organism evidence="2 3">
    <name type="scientific">Rhizobium skierniewicense</name>
    <dbReference type="NCBI Taxonomy" id="984260"/>
    <lineage>
        <taxon>Bacteria</taxon>
        <taxon>Pseudomonadati</taxon>
        <taxon>Pseudomonadota</taxon>
        <taxon>Alphaproteobacteria</taxon>
        <taxon>Hyphomicrobiales</taxon>
        <taxon>Rhizobiaceae</taxon>
        <taxon>Rhizobium/Agrobacterium group</taxon>
        <taxon>Rhizobium</taxon>
    </lineage>
</organism>
<dbReference type="RefSeq" id="WP_286089342.1">
    <property type="nucleotide sequence ID" value="NZ_JACIDV010000003.1"/>
</dbReference>
<dbReference type="EMBL" id="JACIDV010000003">
    <property type="protein sequence ID" value="MBB3945422.1"/>
    <property type="molecule type" value="Genomic_DNA"/>
</dbReference>
<dbReference type="AlphaFoldDB" id="A0A7W6C907"/>
<sequence length="314" mass="33916">MSSTSLALASQPIKVDIGICTYRRPAVVATLTSLFDLTVPNGVTVRLIVADNDAEPSAEASIDLLRETSPFEITYVHCPKSNISIARNACLSTSDGDYLAFIDDDETAPAEWLVELLETADETGAEAVLGPVTAVYKPTVPDWMRRGDFHSTRPVWVNGQIITGYTCNTLLRMKAPSLSGRRFALSLGQSGGEDTHFFSHMHADGGRIAFAEKALLSEPVPDTRASFMWLAKRRFRSGQTHGRLLAEKKPGISRVSQGLIAGAKVIACAAMAALGAFDPVRRNRQLLRLALHLGSVSGAFGVREIRQYGAVEAT</sequence>
<dbReference type="EC" id="2.4.-.-" evidence="2"/>
<dbReference type="GO" id="GO:0016757">
    <property type="term" value="F:glycosyltransferase activity"/>
    <property type="evidence" value="ECO:0007669"/>
    <property type="project" value="UniProtKB-KW"/>
</dbReference>
<keyword evidence="3" id="KW-1185">Reference proteome</keyword>
<protein>
    <submittedName>
        <fullName evidence="2">Succinoglycan biosynthesis protein ExoM</fullName>
        <ecNumber evidence="2">2.4.-.-</ecNumber>
    </submittedName>
</protein>
<dbReference type="Gene3D" id="3.90.550.10">
    <property type="entry name" value="Spore Coat Polysaccharide Biosynthesis Protein SpsA, Chain A"/>
    <property type="match status" value="1"/>
</dbReference>
<reference evidence="2 3" key="1">
    <citation type="submission" date="2020-08" db="EMBL/GenBank/DDBJ databases">
        <title>Genomic Encyclopedia of Type Strains, Phase IV (KMG-IV): sequencing the most valuable type-strain genomes for metagenomic binning, comparative biology and taxonomic classification.</title>
        <authorList>
            <person name="Goeker M."/>
        </authorList>
    </citation>
    <scope>NUCLEOTIDE SEQUENCE [LARGE SCALE GENOMIC DNA]</scope>
    <source>
        <strain evidence="2 3">DSM 26438</strain>
    </source>
</reference>
<dbReference type="Proteomes" id="UP000565286">
    <property type="component" value="Unassembled WGS sequence"/>
</dbReference>
<dbReference type="SUPFAM" id="SSF53448">
    <property type="entry name" value="Nucleotide-diphospho-sugar transferases"/>
    <property type="match status" value="1"/>
</dbReference>
<dbReference type="InterPro" id="IPR029044">
    <property type="entry name" value="Nucleotide-diphossugar_trans"/>
</dbReference>
<keyword evidence="2" id="KW-0328">Glycosyltransferase</keyword>
<evidence type="ECO:0000259" key="1">
    <source>
        <dbReference type="Pfam" id="PF00535"/>
    </source>
</evidence>
<dbReference type="Pfam" id="PF00535">
    <property type="entry name" value="Glycos_transf_2"/>
    <property type="match status" value="1"/>
</dbReference>
<evidence type="ECO:0000313" key="3">
    <source>
        <dbReference type="Proteomes" id="UP000565286"/>
    </source>
</evidence>
<feature type="domain" description="Glycosyltransferase 2-like" evidence="1">
    <location>
        <begin position="17"/>
        <end position="175"/>
    </location>
</feature>
<dbReference type="InterPro" id="IPR001173">
    <property type="entry name" value="Glyco_trans_2-like"/>
</dbReference>
<gene>
    <name evidence="2" type="ORF">GGQ73_001355</name>
</gene>
<comment type="caution">
    <text evidence="2">The sequence shown here is derived from an EMBL/GenBank/DDBJ whole genome shotgun (WGS) entry which is preliminary data.</text>
</comment>
<dbReference type="CDD" id="cd00761">
    <property type="entry name" value="Glyco_tranf_GTA_type"/>
    <property type="match status" value="1"/>
</dbReference>
<name>A0A7W6C907_9HYPH</name>
<keyword evidence="2" id="KW-0808">Transferase</keyword>
<evidence type="ECO:0000313" key="2">
    <source>
        <dbReference type="EMBL" id="MBB3945422.1"/>
    </source>
</evidence>
<proteinExistence type="predicted"/>